<keyword evidence="6" id="KW-0456">Lyase</keyword>
<dbReference type="GO" id="GO:0140078">
    <property type="term" value="F:class I DNA-(apurinic or apyrimidinic site) endonuclease activity"/>
    <property type="evidence" value="ECO:0007669"/>
    <property type="project" value="UniProtKB-EC"/>
</dbReference>
<evidence type="ECO:0000256" key="8">
    <source>
        <dbReference type="ARBA" id="ARBA00023295"/>
    </source>
</evidence>
<dbReference type="GO" id="GO:0006289">
    <property type="term" value="P:nucleotide-excision repair"/>
    <property type="evidence" value="ECO:0007669"/>
    <property type="project" value="InterPro"/>
</dbReference>
<evidence type="ECO:0000259" key="10">
    <source>
        <dbReference type="SMART" id="SM00478"/>
    </source>
</evidence>
<comment type="caution">
    <text evidence="11">The sequence shown here is derived from an EMBL/GenBank/DDBJ whole genome shotgun (WGS) entry which is preliminary data.</text>
</comment>
<evidence type="ECO:0000256" key="6">
    <source>
        <dbReference type="ARBA" id="ARBA00023239"/>
    </source>
</evidence>
<evidence type="ECO:0000313" key="12">
    <source>
        <dbReference type="Proteomes" id="UP001311799"/>
    </source>
</evidence>
<evidence type="ECO:0000256" key="2">
    <source>
        <dbReference type="ARBA" id="ARBA00012720"/>
    </source>
</evidence>
<evidence type="ECO:0000313" key="11">
    <source>
        <dbReference type="EMBL" id="KAK6590248.1"/>
    </source>
</evidence>
<keyword evidence="5" id="KW-0234">DNA repair</keyword>
<dbReference type="SUPFAM" id="SSF48150">
    <property type="entry name" value="DNA-glycosylase"/>
    <property type="match status" value="1"/>
</dbReference>
<dbReference type="PANTHER" id="PTHR10242">
    <property type="entry name" value="8-OXOGUANINE DNA GLYCOSYLASE"/>
    <property type="match status" value="1"/>
</dbReference>
<keyword evidence="7" id="KW-0511">Multifunctional enzyme</keyword>
<keyword evidence="4" id="KW-0378">Hydrolase</keyword>
<evidence type="ECO:0000256" key="5">
    <source>
        <dbReference type="ARBA" id="ARBA00023204"/>
    </source>
</evidence>
<dbReference type="GO" id="GO:0006285">
    <property type="term" value="P:base-excision repair, AP site formation"/>
    <property type="evidence" value="ECO:0007669"/>
    <property type="project" value="TreeGrafter"/>
</dbReference>
<dbReference type="Proteomes" id="UP001311799">
    <property type="component" value="Unassembled WGS sequence"/>
</dbReference>
<dbReference type="SMART" id="SM00478">
    <property type="entry name" value="ENDO3c"/>
    <property type="match status" value="1"/>
</dbReference>
<accession>A0AAV9Y0J8</accession>
<dbReference type="Gene3D" id="3.30.310.40">
    <property type="match status" value="1"/>
</dbReference>
<dbReference type="GO" id="GO:0034039">
    <property type="term" value="F:8-oxo-7,8-dihydroguanine DNA N-glycosylase activity"/>
    <property type="evidence" value="ECO:0007669"/>
    <property type="project" value="TreeGrafter"/>
</dbReference>
<dbReference type="InterPro" id="IPR023170">
    <property type="entry name" value="HhH_base_excis_C"/>
</dbReference>
<reference evidence="11 12" key="1">
    <citation type="submission" date="2023-10" db="EMBL/GenBank/DDBJ databases">
        <title>Comparative genomics analysis reveals potential genetic determinants of host preference in Cryptosporidium xiaoi.</title>
        <authorList>
            <person name="Xiao L."/>
            <person name="Li J."/>
        </authorList>
    </citation>
    <scope>NUCLEOTIDE SEQUENCE [LARGE SCALE GENOMIC DNA]</scope>
    <source>
        <strain evidence="11 12">52996</strain>
    </source>
</reference>
<evidence type="ECO:0000256" key="1">
    <source>
        <dbReference type="ARBA" id="ARBA00010679"/>
    </source>
</evidence>
<protein>
    <recommendedName>
        <fullName evidence="2">DNA-(apurinic or apyrimidinic site) lyase</fullName>
        <ecNumber evidence="2">4.2.99.18</ecNumber>
    </recommendedName>
</protein>
<dbReference type="EMBL" id="JAWDEY010000008">
    <property type="protein sequence ID" value="KAK6590248.1"/>
    <property type="molecule type" value="Genomic_DNA"/>
</dbReference>
<dbReference type="InterPro" id="IPR012904">
    <property type="entry name" value="OGG_N"/>
</dbReference>
<dbReference type="GO" id="GO:0003684">
    <property type="term" value="F:damaged DNA binding"/>
    <property type="evidence" value="ECO:0007669"/>
    <property type="project" value="InterPro"/>
</dbReference>
<name>A0AAV9Y0J8_9CRYT</name>
<evidence type="ECO:0000256" key="3">
    <source>
        <dbReference type="ARBA" id="ARBA00022763"/>
    </source>
</evidence>
<keyword evidence="12" id="KW-1185">Reference proteome</keyword>
<dbReference type="InterPro" id="IPR003265">
    <property type="entry name" value="HhH-GPD_domain"/>
</dbReference>
<dbReference type="SUPFAM" id="SSF55945">
    <property type="entry name" value="TATA-box binding protein-like"/>
    <property type="match status" value="1"/>
</dbReference>
<feature type="domain" description="HhH-GPD" evidence="10">
    <location>
        <begin position="265"/>
        <end position="421"/>
    </location>
</feature>
<evidence type="ECO:0000256" key="4">
    <source>
        <dbReference type="ARBA" id="ARBA00022801"/>
    </source>
</evidence>
<dbReference type="Gene3D" id="1.10.1670.10">
    <property type="entry name" value="Helix-hairpin-Helix base-excision DNA repair enzymes (C-terminal)"/>
    <property type="match status" value="1"/>
</dbReference>
<organism evidence="11 12">
    <name type="scientific">Cryptosporidium xiaoi</name>
    <dbReference type="NCBI Taxonomy" id="659607"/>
    <lineage>
        <taxon>Eukaryota</taxon>
        <taxon>Sar</taxon>
        <taxon>Alveolata</taxon>
        <taxon>Apicomplexa</taxon>
        <taxon>Conoidasida</taxon>
        <taxon>Coccidia</taxon>
        <taxon>Eucoccidiorida</taxon>
        <taxon>Eimeriorina</taxon>
        <taxon>Cryptosporidiidae</taxon>
        <taxon>Cryptosporidium</taxon>
    </lineage>
</organism>
<gene>
    <name evidence="11" type="ORF">RS030_172591</name>
</gene>
<dbReference type="InterPro" id="IPR052054">
    <property type="entry name" value="Oxidative_DNA_repair_enzyme"/>
</dbReference>
<dbReference type="GO" id="GO:0005634">
    <property type="term" value="C:nucleus"/>
    <property type="evidence" value="ECO:0007669"/>
    <property type="project" value="TreeGrafter"/>
</dbReference>
<dbReference type="PANTHER" id="PTHR10242:SF2">
    <property type="entry name" value="N-GLYCOSYLASE_DNA LYASE"/>
    <property type="match status" value="1"/>
</dbReference>
<dbReference type="Gene3D" id="1.10.340.30">
    <property type="entry name" value="Hypothetical protein, domain 2"/>
    <property type="match status" value="1"/>
</dbReference>
<keyword evidence="3" id="KW-0227">DNA damage</keyword>
<keyword evidence="8" id="KW-0326">Glycosidase</keyword>
<sequence>MIDVKYESLNVPRDELRITNCLPAGQSFSWRKVSKDSFVGVLGHRVFQVKELENDTLYRCIYDGCGGNNVDSDLEKIAKKKKIDPFHPKENGSNSVPCAFHCCNLTPYEHIRHYFNLDYSWENNSQGNEQNNGEPTDGGTNRISSLSQAYSFWGKSDPTITSSPKGIRLLNIDPIEALFVGVITANNNIQRISTIVQNIRKHFGTYLCDIKDKDIISSTCHNDNFESDKNEKNGINWGDISDDSNEEFDGGCGENDLYNIENDSLFQNVDYQKDRKTKFLKEFQYYTFPTSLQILSNASEEFLKEKCGVGYRAKSIILLAKKLSNFSSERKFIEHINSLSYLEASLYLQKFHGIGRKVADFVLLSGFGFTEAVPIDTHILKYVCKHLKNFDEKTSLNKTRYVQAGNFFRGKFTLFPGWAQLVLFSSSVIK</sequence>
<evidence type="ECO:0000256" key="9">
    <source>
        <dbReference type="ARBA" id="ARBA00044632"/>
    </source>
</evidence>
<dbReference type="EC" id="4.2.99.18" evidence="2"/>
<dbReference type="AlphaFoldDB" id="A0AAV9Y0J8"/>
<comment type="catalytic activity">
    <reaction evidence="9">
        <text>2'-deoxyribonucleotide-(2'-deoxyribose 5'-phosphate)-2'-deoxyribonucleotide-DNA = a 3'-end 2'-deoxyribonucleotide-(2,3-dehydro-2,3-deoxyribose 5'-phosphate)-DNA + a 5'-end 5'-phospho-2'-deoxyribonucleoside-DNA + H(+)</text>
        <dbReference type="Rhea" id="RHEA:66592"/>
        <dbReference type="Rhea" id="RHEA-COMP:13180"/>
        <dbReference type="Rhea" id="RHEA-COMP:16897"/>
        <dbReference type="Rhea" id="RHEA-COMP:17067"/>
        <dbReference type="ChEBI" id="CHEBI:15378"/>
        <dbReference type="ChEBI" id="CHEBI:136412"/>
        <dbReference type="ChEBI" id="CHEBI:157695"/>
        <dbReference type="ChEBI" id="CHEBI:167181"/>
        <dbReference type="EC" id="4.2.99.18"/>
    </reaction>
</comment>
<dbReference type="InterPro" id="IPR011257">
    <property type="entry name" value="DNA_glycosylase"/>
</dbReference>
<dbReference type="Pfam" id="PF07934">
    <property type="entry name" value="OGG_N"/>
    <property type="match status" value="1"/>
</dbReference>
<comment type="similarity">
    <text evidence="1">Belongs to the type-1 OGG1 family.</text>
</comment>
<proteinExistence type="inferred from homology"/>
<evidence type="ECO:0000256" key="7">
    <source>
        <dbReference type="ARBA" id="ARBA00023268"/>
    </source>
</evidence>